<gene>
    <name evidence="1" type="ORF">SI8410_03003671</name>
</gene>
<dbReference type="PANTHER" id="PTHR11439:SF440">
    <property type="entry name" value="INTEGRASE CATALYTIC DOMAIN-CONTAINING PROTEIN"/>
    <property type="match status" value="1"/>
</dbReference>
<keyword evidence="2" id="KW-1185">Reference proteome</keyword>
<proteinExistence type="predicted"/>
<sequence length="154" mass="17695">MTQKGYRCYHLELKIFFFSADATFNERENYFLSTREEQMKVKESSATHRVLGYLKGTVGQGLLFKRNGGTSVEIYRDADYTGSVVNRRPTSGYCSFIGENLVTWRSKKQNVVARSSAEVEFRSMAQGICEAPWIKGILDDLKVQNYRPNNVKLR</sequence>
<dbReference type="EMBL" id="LR746266">
    <property type="protein sequence ID" value="CAA7392828.1"/>
    <property type="molecule type" value="Genomic_DNA"/>
</dbReference>
<protein>
    <submittedName>
        <fullName evidence="1">Uncharacterized protein</fullName>
    </submittedName>
</protein>
<dbReference type="CDD" id="cd09272">
    <property type="entry name" value="RNase_HI_RT_Ty1"/>
    <property type="match status" value="1"/>
</dbReference>
<dbReference type="PANTHER" id="PTHR11439">
    <property type="entry name" value="GAG-POL-RELATED RETROTRANSPOSON"/>
    <property type="match status" value="1"/>
</dbReference>
<evidence type="ECO:0000313" key="2">
    <source>
        <dbReference type="Proteomes" id="UP000663760"/>
    </source>
</evidence>
<organism evidence="1 2">
    <name type="scientific">Spirodela intermedia</name>
    <name type="common">Intermediate duckweed</name>
    <dbReference type="NCBI Taxonomy" id="51605"/>
    <lineage>
        <taxon>Eukaryota</taxon>
        <taxon>Viridiplantae</taxon>
        <taxon>Streptophyta</taxon>
        <taxon>Embryophyta</taxon>
        <taxon>Tracheophyta</taxon>
        <taxon>Spermatophyta</taxon>
        <taxon>Magnoliopsida</taxon>
        <taxon>Liliopsida</taxon>
        <taxon>Araceae</taxon>
        <taxon>Lemnoideae</taxon>
        <taxon>Spirodela</taxon>
    </lineage>
</organism>
<dbReference type="Proteomes" id="UP000663760">
    <property type="component" value="Chromosome 3"/>
</dbReference>
<evidence type="ECO:0000313" key="1">
    <source>
        <dbReference type="EMBL" id="CAA7392828.1"/>
    </source>
</evidence>
<accession>A0A7I8K739</accession>
<reference evidence="1" key="1">
    <citation type="submission" date="2020-02" db="EMBL/GenBank/DDBJ databases">
        <authorList>
            <person name="Scholz U."/>
            <person name="Mascher M."/>
            <person name="Fiebig A."/>
        </authorList>
    </citation>
    <scope>NUCLEOTIDE SEQUENCE</scope>
</reference>
<dbReference type="AlphaFoldDB" id="A0A7I8K739"/>
<name>A0A7I8K739_SPIIN</name>
<dbReference type="OrthoDB" id="780992at2759"/>